<reference evidence="1" key="1">
    <citation type="journal article" date="2019" name="Mitochondrial DNA Part B Resour">
        <title>Complete chloroplast genome of the hot desert herb Fagonia indica (Zygophyllaceae) from south-central Arabia.</title>
        <authorList>
            <person name="Ali M.A."/>
            <person name="Elshikh M.S."/>
            <person name="Kim S.-Y."/>
            <person name="Al-Hemaid F."/>
            <person name="Lee J."/>
            <person name="Lama D."/>
            <person name="Chhetri A."/>
            <person name="Pan T.K."/>
        </authorList>
    </citation>
    <scope>NUCLEOTIDE SEQUENCE</scope>
</reference>
<dbReference type="AlphaFoldDB" id="A0A6C0UFU6"/>
<keyword evidence="1" id="KW-0150">Chloroplast</keyword>
<accession>A0A6C0UFU6</accession>
<sequence>MERNTANRAIATPIKGVVPHPGATLPYSEFNGFNKSPTTVRLGPDLELPSTVCVAINPIFYSLRSVDFVYHSTVNKGSYPIDPDPLGS</sequence>
<protein>
    <submittedName>
        <fullName evidence="1">Uncharacterized protein</fullName>
    </submittedName>
</protein>
<geneLocation type="chloroplast" evidence="1"/>
<organism evidence="1">
    <name type="scientific">Fagonia indica</name>
    <dbReference type="NCBI Taxonomy" id="66629"/>
    <lineage>
        <taxon>Eukaryota</taxon>
        <taxon>Viridiplantae</taxon>
        <taxon>Streptophyta</taxon>
        <taxon>Embryophyta</taxon>
        <taxon>Tracheophyta</taxon>
        <taxon>Spermatophyta</taxon>
        <taxon>Magnoliopsida</taxon>
        <taxon>eudicotyledons</taxon>
        <taxon>Gunneridae</taxon>
        <taxon>Pentapetalae</taxon>
        <taxon>rosids</taxon>
        <taxon>fabids</taxon>
        <taxon>Zygophyllales</taxon>
        <taxon>Zygophyllaceae</taxon>
        <taxon>Zygophylloideae</taxon>
        <taxon>Fagonia</taxon>
    </lineage>
</organism>
<name>A0A6C0UFU6_9ROSI</name>
<evidence type="ECO:0000313" key="1">
    <source>
        <dbReference type="EMBL" id="QIB71932.1"/>
    </source>
</evidence>
<dbReference type="EMBL" id="MN521457">
    <property type="protein sequence ID" value="QIB71932.1"/>
    <property type="molecule type" value="Genomic_DNA"/>
</dbReference>
<keyword evidence="1" id="KW-0934">Plastid</keyword>
<proteinExistence type="predicted"/>